<keyword evidence="1" id="KW-0812">Transmembrane</keyword>
<dbReference type="EMBL" id="FBSY01000007">
    <property type="protein sequence ID" value="CUW11025.1"/>
    <property type="molecule type" value="Genomic_DNA"/>
</dbReference>
<dbReference type="Proteomes" id="UP000199271">
    <property type="component" value="Unassembled WGS sequence"/>
</dbReference>
<dbReference type="Proteomes" id="UP000752647">
    <property type="component" value="Unassembled WGS sequence"/>
</dbReference>
<organism evidence="3 5">
    <name type="scientific">Leuconostoc gasicomitatum</name>
    <dbReference type="NCBI Taxonomy" id="115778"/>
    <lineage>
        <taxon>Bacteria</taxon>
        <taxon>Bacillati</taxon>
        <taxon>Bacillota</taxon>
        <taxon>Bacilli</taxon>
        <taxon>Lactobacillales</taxon>
        <taxon>Lactobacillaceae</taxon>
        <taxon>Leuconostoc</taxon>
        <taxon>Leuconostoc gelidum group</taxon>
    </lineage>
</organism>
<evidence type="ECO:0008006" key="6">
    <source>
        <dbReference type="Google" id="ProtNLM"/>
    </source>
</evidence>
<accession>A0A9Q3SUT4</accession>
<feature type="transmembrane region" description="Helical" evidence="1">
    <location>
        <begin position="69"/>
        <end position="93"/>
    </location>
</feature>
<reference evidence="3" key="2">
    <citation type="submission" date="2021-05" db="EMBL/GenBank/DDBJ databases">
        <title>Pangenome of Leuconostoc gelidum warrants species status for Leuconostoc gelidum subsp. gasicomitatum.</title>
        <authorList>
            <person name="Johansson P."/>
            <person name="Sade E."/>
            <person name="Hultman J."/>
            <person name="Auvinen P."/>
            <person name="Bjorkroth J."/>
        </authorList>
    </citation>
    <scope>NUCLEOTIDE SEQUENCE</scope>
    <source>
        <strain evidence="3">A.21.4</strain>
    </source>
</reference>
<protein>
    <recommendedName>
        <fullName evidence="6">DUF4190 domain-containing protein</fullName>
    </recommendedName>
</protein>
<dbReference type="AlphaFoldDB" id="A0A9Q3SUT4"/>
<comment type="caution">
    <text evidence="3">The sequence shown here is derived from an EMBL/GenBank/DDBJ whole genome shotgun (WGS) entry which is preliminary data.</text>
</comment>
<dbReference type="EMBL" id="JAHBFI010000007">
    <property type="protein sequence ID" value="MBZ5962126.1"/>
    <property type="molecule type" value="Genomic_DNA"/>
</dbReference>
<feature type="transmembrane region" description="Helical" evidence="1">
    <location>
        <begin position="24"/>
        <end position="57"/>
    </location>
</feature>
<proteinExistence type="predicted"/>
<gene>
    <name evidence="2" type="ORF">C122C_0873</name>
    <name evidence="3" type="ORF">KIJ12_02955</name>
</gene>
<dbReference type="RefSeq" id="WP_013231866.1">
    <property type="nucleotide sequence ID" value="NZ_BPKT01000007.1"/>
</dbReference>
<keyword evidence="4" id="KW-1185">Reference proteome</keyword>
<dbReference type="GeneID" id="34301146"/>
<keyword evidence="1" id="KW-1133">Transmembrane helix</keyword>
<keyword evidence="1" id="KW-0472">Membrane</keyword>
<evidence type="ECO:0000313" key="2">
    <source>
        <dbReference type="EMBL" id="CUW11025.1"/>
    </source>
</evidence>
<name>A0A9Q3SUT4_9LACO</name>
<evidence type="ECO:0000313" key="3">
    <source>
        <dbReference type="EMBL" id="MBZ5962126.1"/>
    </source>
</evidence>
<evidence type="ECO:0000313" key="4">
    <source>
        <dbReference type="Proteomes" id="UP000199271"/>
    </source>
</evidence>
<sequence>MSENNQNGASHVVINNVVVEKNSIGLAGLIVAIVGFFLSWIPVLGWIVWLVGLALSIGGLFRNPKGTAIAGLIISFLDFILLIILVTLIAGVASAF</sequence>
<evidence type="ECO:0000256" key="1">
    <source>
        <dbReference type="SAM" id="Phobius"/>
    </source>
</evidence>
<evidence type="ECO:0000313" key="5">
    <source>
        <dbReference type="Proteomes" id="UP000752647"/>
    </source>
</evidence>
<reference evidence="2 4" key="1">
    <citation type="submission" date="2015-12" db="EMBL/GenBank/DDBJ databases">
        <authorList>
            <person name="Andreevskaya M."/>
        </authorList>
    </citation>
    <scope>NUCLEOTIDE SEQUENCE [LARGE SCALE GENOMIC DNA]</scope>
    <source>
        <strain evidence="2 4">C122c</strain>
    </source>
</reference>